<dbReference type="EMBL" id="MHMS01000002">
    <property type="protein sequence ID" value="OGZ32765.1"/>
    <property type="molecule type" value="Genomic_DNA"/>
</dbReference>
<evidence type="ECO:0000256" key="1">
    <source>
        <dbReference type="SAM" id="Phobius"/>
    </source>
</evidence>
<dbReference type="Pfam" id="PF13200">
    <property type="entry name" value="DUF4015"/>
    <property type="match status" value="1"/>
</dbReference>
<feature type="transmembrane region" description="Helical" evidence="1">
    <location>
        <begin position="7"/>
        <end position="36"/>
    </location>
</feature>
<dbReference type="AlphaFoldDB" id="A0A1G2F3X5"/>
<dbReference type="InterPro" id="IPR025275">
    <property type="entry name" value="DUF4015"/>
</dbReference>
<keyword evidence="1" id="KW-0812">Transmembrane</keyword>
<evidence type="ECO:0000313" key="4">
    <source>
        <dbReference type="Proteomes" id="UP000176787"/>
    </source>
</evidence>
<evidence type="ECO:0000313" key="3">
    <source>
        <dbReference type="EMBL" id="OGZ32765.1"/>
    </source>
</evidence>
<organism evidence="3 4">
    <name type="scientific">Candidatus Niyogibacteria bacterium RIFCSPLOWO2_12_FULL_41_13</name>
    <dbReference type="NCBI Taxonomy" id="1801726"/>
    <lineage>
        <taxon>Bacteria</taxon>
        <taxon>Candidatus Niyogiibacteriota</taxon>
    </lineage>
</organism>
<keyword evidence="1" id="KW-1133">Transmembrane helix</keyword>
<dbReference type="InterPro" id="IPR017853">
    <property type="entry name" value="GH"/>
</dbReference>
<gene>
    <name evidence="3" type="ORF">A3H02_02175</name>
</gene>
<reference evidence="3 4" key="1">
    <citation type="journal article" date="2016" name="Nat. Commun.">
        <title>Thousands of microbial genomes shed light on interconnected biogeochemical processes in an aquifer system.</title>
        <authorList>
            <person name="Anantharaman K."/>
            <person name="Brown C.T."/>
            <person name="Hug L.A."/>
            <person name="Sharon I."/>
            <person name="Castelle C.J."/>
            <person name="Probst A.J."/>
            <person name="Thomas B.C."/>
            <person name="Singh A."/>
            <person name="Wilkins M.J."/>
            <person name="Karaoz U."/>
            <person name="Brodie E.L."/>
            <person name="Williams K.H."/>
            <person name="Hubbard S.S."/>
            <person name="Banfield J.F."/>
        </authorList>
    </citation>
    <scope>NUCLEOTIDE SEQUENCE [LARGE SCALE GENOMIC DNA]</scope>
</reference>
<dbReference type="Proteomes" id="UP000176787">
    <property type="component" value="Unassembled WGS sequence"/>
</dbReference>
<protein>
    <recommendedName>
        <fullName evidence="2">DUF4015 domain-containing protein</fullName>
    </recommendedName>
</protein>
<feature type="domain" description="DUF4015" evidence="2">
    <location>
        <begin position="63"/>
        <end position="374"/>
    </location>
</feature>
<evidence type="ECO:0000259" key="2">
    <source>
        <dbReference type="Pfam" id="PF13200"/>
    </source>
</evidence>
<comment type="caution">
    <text evidence="3">The sequence shown here is derived from an EMBL/GenBank/DDBJ whole genome shotgun (WGS) entry which is preliminary data.</text>
</comment>
<sequence>MAGYRKYFIWFSFIFAVFFGLNLFLSKFVFLPVYYFSGDKEAKVVMIKEKGPTHLKTPDAVRAIYLTSYTAGFIQRRDELIKFAEESEINSMVIDIKDYSGRIAFEMDDSEIINLGSIEKRILDIKEFIGELHKKNIYAIGRIVVFQDPYLAKIRPDLAVKNKKGGVWLDHKGIAWLDPTKKDVWDYHIKIARQAEKAGFDELNFDYVRFPSDGKMENMEYPIKPNTQEGRVAALESFFKYLKTELAGLKIPLSVDLFGFIATETNDLNIGQVLEKAEPYFDYIAPMVYPSHYPKNYNNFKNPAEHPYEIIFEAMTTAADRLIKASSTPAKLRPWIQDFDLGATYNAEMIKKEKQAIYDAGLRSWMAWDPSNKYTREAYK</sequence>
<proteinExistence type="predicted"/>
<name>A0A1G2F3X5_9BACT</name>
<keyword evidence="1" id="KW-0472">Membrane</keyword>
<dbReference type="SUPFAM" id="SSF51445">
    <property type="entry name" value="(Trans)glycosidases"/>
    <property type="match status" value="1"/>
</dbReference>
<dbReference type="Gene3D" id="3.20.20.80">
    <property type="entry name" value="Glycosidases"/>
    <property type="match status" value="1"/>
</dbReference>
<accession>A0A1G2F3X5</accession>